<dbReference type="InterPro" id="IPR023801">
    <property type="entry name" value="His_deacetylse_dom"/>
</dbReference>
<sequence>MADAVTKSLSICAISTALPSEKATSLDPSGSDAFDRHNKPRLRRDLILHALSTAFPSTTFKVPPSSSCNLVELYTRVHDVEMVSFLSTAWSKWTAMGEAKGYYEECCHPQWKQTEDEPIPPLIPCHAAFRNCPNERPSTNVMGAMGYYCTDNMTPIVASLEKELQEDAMIICHAVKRAFEDSTVVYAITTHPGHHANIDNFGGYCYLNNAALCARLMQRQLENGKCVIGDDNELVENYWKTVDESSSSKRKKCRVAIIDVDYHCGNGTSSIFYSDSSVFFTSIHCDPAIEYPFNQGYADQTGCGDGEGSNLHIPLAPGATWDGTYKAALEKAMDAIVNFDVAGLIVSLGLDTYDGDSVAVNRAGFKLSGKDYYEMGLAMGSFMKGKNVPTVFVQEGGYKMDTIGMAAANVVGGFAAGASE</sequence>
<keyword evidence="3" id="KW-0479">Metal-binding</keyword>
<evidence type="ECO:0000256" key="2">
    <source>
        <dbReference type="ARBA" id="ARBA00005947"/>
    </source>
</evidence>
<accession>A0ABD3MWI1</accession>
<proteinExistence type="inferred from homology"/>
<evidence type="ECO:0000256" key="3">
    <source>
        <dbReference type="ARBA" id="ARBA00022723"/>
    </source>
</evidence>
<feature type="domain" description="Histone deacetylase" evidence="6">
    <location>
        <begin position="250"/>
        <end position="411"/>
    </location>
</feature>
<evidence type="ECO:0000256" key="1">
    <source>
        <dbReference type="ARBA" id="ARBA00001947"/>
    </source>
</evidence>
<evidence type="ECO:0000256" key="5">
    <source>
        <dbReference type="ARBA" id="ARBA00022833"/>
    </source>
</evidence>
<dbReference type="Gene3D" id="3.40.800.20">
    <property type="entry name" value="Histone deacetylase domain"/>
    <property type="match status" value="1"/>
</dbReference>
<evidence type="ECO:0000259" key="6">
    <source>
        <dbReference type="Pfam" id="PF00850"/>
    </source>
</evidence>
<keyword evidence="4" id="KW-0378">Hydrolase</keyword>
<keyword evidence="8" id="KW-1185">Reference proteome</keyword>
<dbReference type="PANTHER" id="PTHR10625:SF17">
    <property type="entry name" value="HISTONE DEACETYLASE 8"/>
    <property type="match status" value="1"/>
</dbReference>
<dbReference type="InterPro" id="IPR023696">
    <property type="entry name" value="Ureohydrolase_dom_sf"/>
</dbReference>
<dbReference type="GO" id="GO:0046872">
    <property type="term" value="F:metal ion binding"/>
    <property type="evidence" value="ECO:0007669"/>
    <property type="project" value="UniProtKB-KW"/>
</dbReference>
<gene>
    <name evidence="7" type="ORF">ACHAWO_012375</name>
</gene>
<dbReference type="InterPro" id="IPR037138">
    <property type="entry name" value="His_deacetylse_dom_sf"/>
</dbReference>
<evidence type="ECO:0000313" key="7">
    <source>
        <dbReference type="EMBL" id="KAL3768265.1"/>
    </source>
</evidence>
<dbReference type="AlphaFoldDB" id="A0ABD3MWI1"/>
<dbReference type="Proteomes" id="UP001530400">
    <property type="component" value="Unassembled WGS sequence"/>
</dbReference>
<keyword evidence="5" id="KW-0862">Zinc</keyword>
<comment type="similarity">
    <text evidence="2">Belongs to the histone deacetylase family.</text>
</comment>
<dbReference type="Pfam" id="PF00850">
    <property type="entry name" value="Hist_deacetyl"/>
    <property type="match status" value="2"/>
</dbReference>
<name>A0ABD3MWI1_9STRA</name>
<reference evidence="7 8" key="1">
    <citation type="submission" date="2024-10" db="EMBL/GenBank/DDBJ databases">
        <title>Updated reference genomes for cyclostephanoid diatoms.</title>
        <authorList>
            <person name="Roberts W.R."/>
            <person name="Alverson A.J."/>
        </authorList>
    </citation>
    <scope>NUCLEOTIDE SEQUENCE [LARGE SCALE GENOMIC DNA]</scope>
    <source>
        <strain evidence="7 8">AJA010-31</strain>
    </source>
</reference>
<evidence type="ECO:0000313" key="8">
    <source>
        <dbReference type="Proteomes" id="UP001530400"/>
    </source>
</evidence>
<protein>
    <recommendedName>
        <fullName evidence="6">Histone deacetylase domain-containing protein</fullName>
    </recommendedName>
</protein>
<comment type="cofactor">
    <cofactor evidence="1">
        <name>Zn(2+)</name>
        <dbReference type="ChEBI" id="CHEBI:29105"/>
    </cofactor>
</comment>
<comment type="caution">
    <text evidence="7">The sequence shown here is derived from an EMBL/GenBank/DDBJ whole genome shotgun (WGS) entry which is preliminary data.</text>
</comment>
<dbReference type="GO" id="GO:0016787">
    <property type="term" value="F:hydrolase activity"/>
    <property type="evidence" value="ECO:0007669"/>
    <property type="project" value="UniProtKB-KW"/>
</dbReference>
<dbReference type="EMBL" id="JALLPJ020001350">
    <property type="protein sequence ID" value="KAL3768265.1"/>
    <property type="molecule type" value="Genomic_DNA"/>
</dbReference>
<feature type="domain" description="Histone deacetylase" evidence="6">
    <location>
        <begin position="43"/>
        <end position="226"/>
    </location>
</feature>
<organism evidence="7 8">
    <name type="scientific">Cyclotella atomus</name>
    <dbReference type="NCBI Taxonomy" id="382360"/>
    <lineage>
        <taxon>Eukaryota</taxon>
        <taxon>Sar</taxon>
        <taxon>Stramenopiles</taxon>
        <taxon>Ochrophyta</taxon>
        <taxon>Bacillariophyta</taxon>
        <taxon>Coscinodiscophyceae</taxon>
        <taxon>Thalassiosirophycidae</taxon>
        <taxon>Stephanodiscales</taxon>
        <taxon>Stephanodiscaceae</taxon>
        <taxon>Cyclotella</taxon>
    </lineage>
</organism>
<evidence type="ECO:0000256" key="4">
    <source>
        <dbReference type="ARBA" id="ARBA00022801"/>
    </source>
</evidence>
<dbReference type="SUPFAM" id="SSF52768">
    <property type="entry name" value="Arginase/deacetylase"/>
    <property type="match status" value="1"/>
</dbReference>
<dbReference type="PANTHER" id="PTHR10625">
    <property type="entry name" value="HISTONE DEACETYLASE HDAC1-RELATED"/>
    <property type="match status" value="1"/>
</dbReference>